<dbReference type="PANTHER" id="PTHR10587">
    <property type="entry name" value="GLYCOSYL TRANSFERASE-RELATED"/>
    <property type="match status" value="1"/>
</dbReference>
<organism evidence="3 4">
    <name type="scientific">Clostridium malenominatum</name>
    <dbReference type="NCBI Taxonomy" id="1539"/>
    <lineage>
        <taxon>Bacteria</taxon>
        <taxon>Bacillati</taxon>
        <taxon>Bacillota</taxon>
        <taxon>Clostridia</taxon>
        <taxon>Eubacteriales</taxon>
        <taxon>Clostridiaceae</taxon>
        <taxon>Clostridium</taxon>
    </lineage>
</organism>
<dbReference type="PROSITE" id="PS51677">
    <property type="entry name" value="NODB"/>
    <property type="match status" value="1"/>
</dbReference>
<keyword evidence="1" id="KW-1133">Transmembrane helix</keyword>
<keyword evidence="1" id="KW-0472">Membrane</keyword>
<dbReference type="Gene3D" id="3.20.20.370">
    <property type="entry name" value="Glycoside hydrolase/deacetylase"/>
    <property type="match status" value="1"/>
</dbReference>
<dbReference type="Proteomes" id="UP001500339">
    <property type="component" value="Unassembled WGS sequence"/>
</dbReference>
<name>A0ABP3TWT9_9CLOT</name>
<feature type="transmembrane region" description="Helical" evidence="1">
    <location>
        <begin position="9"/>
        <end position="26"/>
    </location>
</feature>
<dbReference type="SUPFAM" id="SSF88713">
    <property type="entry name" value="Glycoside hydrolase/deacetylase"/>
    <property type="match status" value="1"/>
</dbReference>
<sequence>MNSKVIKKVVIAICLLVISMIASLFLDNKGVFLNKNKKLPIYSVGIEEKKVSITFDVNWGDNNTIKILDILDKYNVKATFFLIGNWIEDFPKEVEEIAKRGHEIGNHSNTHPDMTKITKEKIIHELSITDGKILKVTGKSTKLFRFPSGSYNDFSVEAVNSLGYYCIQWDVDSIDWKAEGEEKEYDRVMKNTKPGSILLFHNDGKYTPKTLPRIIEDLKSKGYEFETVGNLIYKENFHINHEGRQVKQ</sequence>
<dbReference type="InterPro" id="IPR014132">
    <property type="entry name" value="PdaB-like"/>
</dbReference>
<evidence type="ECO:0000313" key="4">
    <source>
        <dbReference type="Proteomes" id="UP001500339"/>
    </source>
</evidence>
<protein>
    <submittedName>
        <fullName evidence="3">Polysaccharide deacetylase family sporulation protein PdaB</fullName>
    </submittedName>
</protein>
<dbReference type="InterPro" id="IPR011330">
    <property type="entry name" value="Glyco_hydro/deAcase_b/a-brl"/>
</dbReference>
<dbReference type="NCBIfam" id="TIGR02764">
    <property type="entry name" value="spore_ybaN_pdaB"/>
    <property type="match status" value="1"/>
</dbReference>
<dbReference type="CDD" id="cd10917">
    <property type="entry name" value="CE4_NodB_like_6s_7s"/>
    <property type="match status" value="1"/>
</dbReference>
<comment type="caution">
    <text evidence="3">The sequence shown here is derived from an EMBL/GenBank/DDBJ whole genome shotgun (WGS) entry which is preliminary data.</text>
</comment>
<accession>A0ABP3TWT9</accession>
<feature type="domain" description="NodB homology" evidence="2">
    <location>
        <begin position="49"/>
        <end position="226"/>
    </location>
</feature>
<evidence type="ECO:0000259" key="2">
    <source>
        <dbReference type="PROSITE" id="PS51677"/>
    </source>
</evidence>
<dbReference type="RefSeq" id="WP_425544621.1">
    <property type="nucleotide sequence ID" value="NZ_BAAACF010000001.1"/>
</dbReference>
<gene>
    <name evidence="3" type="primary">pdaB</name>
    <name evidence="3" type="ORF">GCM10008905_04770</name>
</gene>
<evidence type="ECO:0000256" key="1">
    <source>
        <dbReference type="SAM" id="Phobius"/>
    </source>
</evidence>
<dbReference type="PANTHER" id="PTHR10587:SF128">
    <property type="entry name" value="POLYSACCHARIDE DEACETYLASE PDAB-RELATED"/>
    <property type="match status" value="1"/>
</dbReference>
<reference evidence="4" key="1">
    <citation type="journal article" date="2019" name="Int. J. Syst. Evol. Microbiol.">
        <title>The Global Catalogue of Microorganisms (GCM) 10K type strain sequencing project: providing services to taxonomists for standard genome sequencing and annotation.</title>
        <authorList>
            <consortium name="The Broad Institute Genomics Platform"/>
            <consortium name="The Broad Institute Genome Sequencing Center for Infectious Disease"/>
            <person name="Wu L."/>
            <person name="Ma J."/>
        </authorList>
    </citation>
    <scope>NUCLEOTIDE SEQUENCE [LARGE SCALE GENOMIC DNA]</scope>
    <source>
        <strain evidence="4">JCM 1405</strain>
    </source>
</reference>
<dbReference type="Pfam" id="PF01522">
    <property type="entry name" value="Polysacc_deac_1"/>
    <property type="match status" value="1"/>
</dbReference>
<evidence type="ECO:0000313" key="3">
    <source>
        <dbReference type="EMBL" id="GAA0718256.1"/>
    </source>
</evidence>
<dbReference type="InterPro" id="IPR002509">
    <property type="entry name" value="NODB_dom"/>
</dbReference>
<proteinExistence type="predicted"/>
<dbReference type="InterPro" id="IPR050248">
    <property type="entry name" value="Polysacc_deacetylase_ArnD"/>
</dbReference>
<keyword evidence="4" id="KW-1185">Reference proteome</keyword>
<dbReference type="EMBL" id="BAAACF010000001">
    <property type="protein sequence ID" value="GAA0718256.1"/>
    <property type="molecule type" value="Genomic_DNA"/>
</dbReference>
<keyword evidence="1" id="KW-0812">Transmembrane</keyword>